<dbReference type="InterPro" id="IPR036514">
    <property type="entry name" value="SGNH_hydro_sf"/>
</dbReference>
<evidence type="ECO:0000256" key="2">
    <source>
        <dbReference type="ARBA" id="ARBA00022801"/>
    </source>
</evidence>
<feature type="chain" id="PRO_5045890593" evidence="3">
    <location>
        <begin position="24"/>
        <end position="247"/>
    </location>
</feature>
<keyword evidence="2" id="KW-0378">Hydrolase</keyword>
<dbReference type="InterPro" id="IPR013830">
    <property type="entry name" value="SGNH_hydro"/>
</dbReference>
<dbReference type="RefSeq" id="WP_229958607.1">
    <property type="nucleotide sequence ID" value="NZ_JAJJWI010000003.1"/>
</dbReference>
<keyword evidence="3" id="KW-0732">Signal</keyword>
<dbReference type="Proteomes" id="UP001597369">
    <property type="component" value="Unassembled WGS sequence"/>
</dbReference>
<dbReference type="SUPFAM" id="SSF52266">
    <property type="entry name" value="SGNH hydrolase"/>
    <property type="match status" value="1"/>
</dbReference>
<evidence type="ECO:0000259" key="4">
    <source>
        <dbReference type="Pfam" id="PF13472"/>
    </source>
</evidence>
<evidence type="ECO:0000313" key="5">
    <source>
        <dbReference type="EMBL" id="MFD2067861.1"/>
    </source>
</evidence>
<protein>
    <submittedName>
        <fullName evidence="5">Rhamnogalacturonan acetylesterase</fullName>
    </submittedName>
</protein>
<feature type="domain" description="SGNH hydrolase-type esterase" evidence="4">
    <location>
        <begin position="31"/>
        <end position="222"/>
    </location>
</feature>
<dbReference type="PANTHER" id="PTHR43695:SF1">
    <property type="entry name" value="RHAMNOGALACTURONAN ACETYLESTERASE"/>
    <property type="match status" value="1"/>
</dbReference>
<keyword evidence="6" id="KW-1185">Reference proteome</keyword>
<sequence>MIKKCFFSLLCLLLVSFSFPAKKKITIYMAGDSTMQTYKESETPMRGWGQYLAEFFTDDVTVKNKAIGGRSTRTFISENRWQRIMDELQKDDWVFIQFGHNDNSSKPERHTTPEDYRNNLRKFVDEVRAKDANPVLLTSITMRKFDKQGVVQTAIGKYTDITREVAREMNVPMIDLNRKTGDYVQSLGAEEAKKLYMWLEPGEHPKYPEGLKDNTHMKEEGAKKVAELAVEGIKELKLKPLVSYLKK</sequence>
<comment type="caution">
    <text evidence="5">The sequence shown here is derived from an EMBL/GenBank/DDBJ whole genome shotgun (WGS) entry which is preliminary data.</text>
</comment>
<dbReference type="EMBL" id="JBHUHV010000039">
    <property type="protein sequence ID" value="MFD2067861.1"/>
    <property type="molecule type" value="Genomic_DNA"/>
</dbReference>
<comment type="similarity">
    <text evidence="1">Belongs to the 'GDSL' lipolytic enzyme family.</text>
</comment>
<gene>
    <name evidence="5" type="ORF">ACFSKU_13280</name>
</gene>
<dbReference type="PANTHER" id="PTHR43695">
    <property type="entry name" value="PUTATIVE (AFU_ORTHOLOGUE AFUA_2G17250)-RELATED"/>
    <property type="match status" value="1"/>
</dbReference>
<dbReference type="InterPro" id="IPR037459">
    <property type="entry name" value="RhgT-like"/>
</dbReference>
<dbReference type="CDD" id="cd01821">
    <property type="entry name" value="Rhamnogalacturan_acetylesterase_like"/>
    <property type="match status" value="1"/>
</dbReference>
<name>A0ABW4WZY8_9BACT</name>
<evidence type="ECO:0000256" key="3">
    <source>
        <dbReference type="SAM" id="SignalP"/>
    </source>
</evidence>
<dbReference type="Gene3D" id="3.40.50.1110">
    <property type="entry name" value="SGNH hydrolase"/>
    <property type="match status" value="1"/>
</dbReference>
<organism evidence="5 6">
    <name type="scientific">Pontibacter silvestris</name>
    <dbReference type="NCBI Taxonomy" id="2305183"/>
    <lineage>
        <taxon>Bacteria</taxon>
        <taxon>Pseudomonadati</taxon>
        <taxon>Bacteroidota</taxon>
        <taxon>Cytophagia</taxon>
        <taxon>Cytophagales</taxon>
        <taxon>Hymenobacteraceae</taxon>
        <taxon>Pontibacter</taxon>
    </lineage>
</organism>
<evidence type="ECO:0000256" key="1">
    <source>
        <dbReference type="ARBA" id="ARBA00008668"/>
    </source>
</evidence>
<dbReference type="Pfam" id="PF13472">
    <property type="entry name" value="Lipase_GDSL_2"/>
    <property type="match status" value="1"/>
</dbReference>
<feature type="signal peptide" evidence="3">
    <location>
        <begin position="1"/>
        <end position="23"/>
    </location>
</feature>
<accession>A0ABW4WZY8</accession>
<reference evidence="6" key="1">
    <citation type="journal article" date="2019" name="Int. J. Syst. Evol. Microbiol.">
        <title>The Global Catalogue of Microorganisms (GCM) 10K type strain sequencing project: providing services to taxonomists for standard genome sequencing and annotation.</title>
        <authorList>
            <consortium name="The Broad Institute Genomics Platform"/>
            <consortium name="The Broad Institute Genome Sequencing Center for Infectious Disease"/>
            <person name="Wu L."/>
            <person name="Ma J."/>
        </authorList>
    </citation>
    <scope>NUCLEOTIDE SEQUENCE [LARGE SCALE GENOMIC DNA]</scope>
    <source>
        <strain evidence="6">JCM 16545</strain>
    </source>
</reference>
<proteinExistence type="inferred from homology"/>
<evidence type="ECO:0000313" key="6">
    <source>
        <dbReference type="Proteomes" id="UP001597369"/>
    </source>
</evidence>